<feature type="transmembrane region" description="Helical" evidence="2">
    <location>
        <begin position="142"/>
        <end position="162"/>
    </location>
</feature>
<keyword evidence="2" id="KW-0472">Membrane</keyword>
<dbReference type="PATRIC" id="fig|1619042.3.peg.302"/>
<evidence type="ECO:0000313" key="4">
    <source>
        <dbReference type="Proteomes" id="UP000034175"/>
    </source>
</evidence>
<feature type="transmembrane region" description="Helical" evidence="2">
    <location>
        <begin position="339"/>
        <end position="358"/>
    </location>
</feature>
<feature type="transmembrane region" description="Helical" evidence="2">
    <location>
        <begin position="236"/>
        <end position="256"/>
    </location>
</feature>
<accession>A0A0G1P1Y2</accession>
<feature type="transmembrane region" description="Helical" evidence="2">
    <location>
        <begin position="406"/>
        <end position="427"/>
    </location>
</feature>
<dbReference type="Pfam" id="PF11028">
    <property type="entry name" value="TMEM260-like"/>
    <property type="match status" value="1"/>
</dbReference>
<reference evidence="3 4" key="1">
    <citation type="journal article" date="2015" name="Nature">
        <title>rRNA introns, odd ribosomes, and small enigmatic genomes across a large radiation of phyla.</title>
        <authorList>
            <person name="Brown C.T."/>
            <person name="Hug L.A."/>
            <person name="Thomas B.C."/>
            <person name="Sharon I."/>
            <person name="Castelle C.J."/>
            <person name="Singh A."/>
            <person name="Wilkins M.J."/>
            <person name="Williams K.H."/>
            <person name="Banfield J.F."/>
        </authorList>
    </citation>
    <scope>NUCLEOTIDE SEQUENCE [LARGE SCALE GENOMIC DNA]</scope>
</reference>
<feature type="transmembrane region" description="Helical" evidence="2">
    <location>
        <begin position="62"/>
        <end position="79"/>
    </location>
</feature>
<protein>
    <recommendedName>
        <fullName evidence="5">DUF2723 domain-containing protein</fullName>
    </recommendedName>
</protein>
<gene>
    <name evidence="3" type="ORF">UX39_C0007G0004</name>
</gene>
<dbReference type="InterPro" id="IPR052724">
    <property type="entry name" value="GT117_domain-containing"/>
</dbReference>
<evidence type="ECO:0008006" key="5">
    <source>
        <dbReference type="Google" id="ProtNLM"/>
    </source>
</evidence>
<evidence type="ECO:0000256" key="2">
    <source>
        <dbReference type="SAM" id="Phobius"/>
    </source>
</evidence>
<dbReference type="PANTHER" id="PTHR16214:SF3">
    <property type="entry name" value="TRANSMEMBRANE PROTEIN 260"/>
    <property type="match status" value="1"/>
</dbReference>
<dbReference type="AlphaFoldDB" id="A0A0G1P1Y2"/>
<dbReference type="InterPro" id="IPR021280">
    <property type="entry name" value="TMEM260-like"/>
</dbReference>
<evidence type="ECO:0000256" key="1">
    <source>
        <dbReference type="SAM" id="MobiDB-lite"/>
    </source>
</evidence>
<proteinExistence type="predicted"/>
<keyword evidence="2" id="KW-0812">Transmembrane</keyword>
<dbReference type="EMBL" id="LCMA01000007">
    <property type="protein sequence ID" value="KKU26731.1"/>
    <property type="molecule type" value="Genomic_DNA"/>
</dbReference>
<name>A0A0G1P1Y2_9BACT</name>
<evidence type="ECO:0000313" key="3">
    <source>
        <dbReference type="EMBL" id="KKU26731.1"/>
    </source>
</evidence>
<dbReference type="Proteomes" id="UP000034175">
    <property type="component" value="Unassembled WGS sequence"/>
</dbReference>
<organism evidence="3 4">
    <name type="scientific">Candidatus Magasanikbacteria bacterium GW2011_GWA2_46_17</name>
    <dbReference type="NCBI Taxonomy" id="1619042"/>
    <lineage>
        <taxon>Bacteria</taxon>
        <taxon>Candidatus Magasanikiibacteriota</taxon>
    </lineage>
</organism>
<dbReference type="PANTHER" id="PTHR16214">
    <property type="entry name" value="TRANSMEMBRANE PROTEIN 260"/>
    <property type="match status" value="1"/>
</dbReference>
<keyword evidence="2" id="KW-1133">Transmembrane helix</keyword>
<feature type="transmembrane region" description="Helical" evidence="2">
    <location>
        <begin position="168"/>
        <end position="185"/>
    </location>
</feature>
<feature type="transmembrane region" description="Helical" evidence="2">
    <location>
        <begin position="370"/>
        <end position="394"/>
    </location>
</feature>
<feature type="transmembrane region" description="Helical" evidence="2">
    <location>
        <begin position="85"/>
        <end position="104"/>
    </location>
</feature>
<feature type="transmembrane region" description="Helical" evidence="2">
    <location>
        <begin position="316"/>
        <end position="333"/>
    </location>
</feature>
<comment type="caution">
    <text evidence="3">The sequence shown here is derived from an EMBL/GenBank/DDBJ whole genome shotgun (WGS) entry which is preliminary data.</text>
</comment>
<sequence>MLKNIKSIFSCFPHLDRLLAVIVFCVSFTVYLMTLAPAIYIEDAAEFSAAVPILGIAHPSGFPLYMLLGKLFTILVPFGEMAWRVNLFSAATTSFALVVFYYAVKSMLTIARVSRFSHEDCLSERKRASSAEENWSNPSKSVIISFICFVSSLTLGFSQMIWHEATYAEVYPLYILFAISFIWCLAKWRETKDLRFVYILVFLMGLSLANHLSIIVYFPGIAFFLLLFWSRKILEFKLIALSIFLFILPLSLYLYFPIRAAANPEFYFKLINSGGAVQTAESVQSFASASLNNSANITQNSLAYLANISSDIFDEFPLIVLIISAAGLFFLFFRDKKLWFGILIFLGLGSFGVVGGLTHGQPYNGIVWWFLRYFLPYLLIPMAILFAFGLSGIFDFLSRFKFSKSIMAIVMVIIMVIVSSIPIQSLAKFWKINNKSRYWMAYDYNTQILDSLPRNAVLIANNHDMNNDIELFSLAYLQIIDKYRTDVTVISDTPMTRRPEGLKLGIDYFSLSKFEQRLRLIDRSFKFYAESPPEAGGGRKIFTTFPADTLPNSPYKSLSNGIVYQLYEKDKIGPLRSRESEASRPDFQPVLPRNVGADDFPRDDLTRNLAAKILYHRALFEMENNQSEKAQQTFLRALEIDLPMSEYYGTYLKRRTMLTLPPQTPPRAK</sequence>
<feature type="transmembrane region" description="Helical" evidence="2">
    <location>
        <begin position="197"/>
        <end position="230"/>
    </location>
</feature>
<feature type="region of interest" description="Disordered" evidence="1">
    <location>
        <begin position="576"/>
        <end position="595"/>
    </location>
</feature>
<feature type="transmembrane region" description="Helical" evidence="2">
    <location>
        <begin position="20"/>
        <end position="41"/>
    </location>
</feature>